<keyword evidence="4" id="KW-1185">Reference proteome</keyword>
<evidence type="ECO:0000256" key="1">
    <source>
        <dbReference type="SAM" id="MobiDB-lite"/>
    </source>
</evidence>
<organism evidence="3 4">
    <name type="scientific">Candidatus Vampirococcus lugosii</name>
    <dbReference type="NCBI Taxonomy" id="2789015"/>
    <lineage>
        <taxon>Bacteria</taxon>
        <taxon>Candidatus Absconditibacteriota</taxon>
        <taxon>Vampirococcus</taxon>
    </lineage>
</organism>
<feature type="signal peptide" evidence="2">
    <location>
        <begin position="1"/>
        <end position="18"/>
    </location>
</feature>
<gene>
    <name evidence="3" type="ORF">VAMP_2n697</name>
</gene>
<feature type="compositionally biased region" description="Low complexity" evidence="1">
    <location>
        <begin position="28"/>
        <end position="38"/>
    </location>
</feature>
<evidence type="ECO:0000256" key="2">
    <source>
        <dbReference type="SAM" id="SignalP"/>
    </source>
</evidence>
<proteinExistence type="predicted"/>
<evidence type="ECO:0000313" key="4">
    <source>
        <dbReference type="Proteomes" id="UP000680365"/>
    </source>
</evidence>
<feature type="chain" id="PRO_5046818543" description="Thioredoxin domain-containing protein" evidence="2">
    <location>
        <begin position="19"/>
        <end position="175"/>
    </location>
</feature>
<dbReference type="PROSITE" id="PS51257">
    <property type="entry name" value="PROKAR_LIPOPROTEIN"/>
    <property type="match status" value="1"/>
</dbReference>
<accession>A0ABS5QL81</accession>
<dbReference type="RefSeq" id="WP_213348027.1">
    <property type="nucleotide sequence ID" value="NZ_JAEDAM010000001.1"/>
</dbReference>
<evidence type="ECO:0008006" key="5">
    <source>
        <dbReference type="Google" id="ProtNLM"/>
    </source>
</evidence>
<evidence type="ECO:0000313" key="3">
    <source>
        <dbReference type="EMBL" id="MBS8121476.1"/>
    </source>
</evidence>
<keyword evidence="2" id="KW-0732">Signal</keyword>
<dbReference type="Proteomes" id="UP000680365">
    <property type="component" value="Unassembled WGS sequence"/>
</dbReference>
<feature type="region of interest" description="Disordered" evidence="1">
    <location>
        <begin position="26"/>
        <end position="51"/>
    </location>
</feature>
<dbReference type="EMBL" id="JAEDAM010000001">
    <property type="protein sequence ID" value="MBS8121476.1"/>
    <property type="molecule type" value="Genomic_DNA"/>
</dbReference>
<sequence length="175" mass="19992">MKLITIFFIFLSTLFLFGCEQNEDNENNTDNVGTNENNEINEDNVGTNEDNEDNVYEVANPDDLTINEDKVNIYYFYGDGCPACAQQNKIWERLLNNPDYSDKINLLKFEVWGNKYNSIFMGKVASYVDTNINGVPTTFIGDNMFVGVNEDDIVEQIEICIQESCEDVIYNGVIK</sequence>
<dbReference type="Gene3D" id="3.40.30.10">
    <property type="entry name" value="Glutaredoxin"/>
    <property type="match status" value="1"/>
</dbReference>
<name>A0ABS5QL81_9BACT</name>
<dbReference type="InterPro" id="IPR036249">
    <property type="entry name" value="Thioredoxin-like_sf"/>
</dbReference>
<reference evidence="3 4" key="1">
    <citation type="journal article" date="2021" name="Nat. Commun.">
        <title>Reductive evolution and unique predatory mode in the CPR bacterium Vampirococcus lugosii.</title>
        <authorList>
            <person name="Moreira D."/>
            <person name="Zivanovic Y."/>
            <person name="Lopez-Archilla A.I."/>
            <person name="Iniesto M."/>
            <person name="Lopez-Garcia P."/>
        </authorList>
    </citation>
    <scope>NUCLEOTIDE SEQUENCE [LARGE SCALE GENOMIC DNA]</scope>
    <source>
        <strain evidence="3">Chiprana</strain>
    </source>
</reference>
<comment type="caution">
    <text evidence="3">The sequence shown here is derived from an EMBL/GenBank/DDBJ whole genome shotgun (WGS) entry which is preliminary data.</text>
</comment>
<protein>
    <recommendedName>
        <fullName evidence="5">Thioredoxin domain-containing protein</fullName>
    </recommendedName>
</protein>
<dbReference type="SUPFAM" id="SSF52833">
    <property type="entry name" value="Thioredoxin-like"/>
    <property type="match status" value="1"/>
</dbReference>